<dbReference type="InterPro" id="IPR004000">
    <property type="entry name" value="Actin"/>
</dbReference>
<name>A0A7S4EGH8_9STRA</name>
<dbReference type="SUPFAM" id="SSF53067">
    <property type="entry name" value="Actin-like ATPase domain"/>
    <property type="match status" value="2"/>
</dbReference>
<evidence type="ECO:0000256" key="3">
    <source>
        <dbReference type="SAM" id="MobiDB-lite"/>
    </source>
</evidence>
<feature type="region of interest" description="Disordered" evidence="3">
    <location>
        <begin position="306"/>
        <end position="333"/>
    </location>
</feature>
<gene>
    <name evidence="4" type="ORF">PAUS00366_LOCUS4677</name>
</gene>
<feature type="compositionally biased region" description="Acidic residues" evidence="3">
    <location>
        <begin position="510"/>
        <end position="520"/>
    </location>
</feature>
<dbReference type="InterPro" id="IPR043129">
    <property type="entry name" value="ATPase_NBD"/>
</dbReference>
<sequence>MPTEKTTKKAAPTTTTSAAASGGKKRRRSSPKPTATTKKATTARTRKTKNNATATPESKTATKSSGISPAVPVSPPPSRILLVDNGGDSIKYGWMCSDSNGGGAAGATTGPSSYPHSLPNISARLMHQFTTLVGDELNKVQNPNSLVARTRSTERGMICNLENQTHVWKRMLDLLGILVPTHTVTAKCLGWKVAATAAAKKKKTRKKAATLAVLPLPEPTIPSHTLAVVLLLPPHCPRILLDQITAVWMEDFGVSHVGFGISSVCASYDQSLRTPWKTSCTVDLGWSSTLIVPTFQNQLIIQNTGTNRDDKKSETETTTIATSNSNNAGSTSTTIRRMPIGGRHMINMLKYYMSYRQYNLMDQEVLMRDVFERLSFLSMDTEADLKLARRKVSGRRIYDRDFVLPDYMTTTRGEIRIPFALQKDLEKEEQQKRKSEELQQEDDDDDDDDEEEDEDFEGDDDEEDDENDGDEDFQEDDDNTNGISATKKTNKKKGNDKQKADVDNNKGSGDYDDDDEDESMEEKRKRLLRERAEEDRRKREQQQEEQALRVSVERFVVPEVLFRPIDAGLQSDLMGLSQAIVQSVEACPEPYRPALYRTVYLVGGVARLPNLLERLKRELRSLVPSEYELEIFAADSPIDRAWLGAKASFEKEPYTKYTVSRQEWEEASKRKAYTKLLIKNGGCYA</sequence>
<evidence type="ECO:0000256" key="1">
    <source>
        <dbReference type="ARBA" id="ARBA00049360"/>
    </source>
</evidence>
<dbReference type="Gene3D" id="3.90.640.10">
    <property type="entry name" value="Actin, Chain A, domain 4"/>
    <property type="match status" value="2"/>
</dbReference>
<dbReference type="EMBL" id="HBIX01005914">
    <property type="protein sequence ID" value="CAE0711925.1"/>
    <property type="molecule type" value="Transcribed_RNA"/>
</dbReference>
<comment type="similarity">
    <text evidence="2">Belongs to the actin family.</text>
</comment>
<feature type="compositionally biased region" description="Basic and acidic residues" evidence="3">
    <location>
        <begin position="427"/>
        <end position="437"/>
    </location>
</feature>
<protein>
    <recommendedName>
        <fullName evidence="5">Actin-related protein 5</fullName>
    </recommendedName>
</protein>
<reference evidence="4" key="1">
    <citation type="submission" date="2021-01" db="EMBL/GenBank/DDBJ databases">
        <authorList>
            <person name="Corre E."/>
            <person name="Pelletier E."/>
            <person name="Niang G."/>
            <person name="Scheremetjew M."/>
            <person name="Finn R."/>
            <person name="Kale V."/>
            <person name="Holt S."/>
            <person name="Cochrane G."/>
            <person name="Meng A."/>
            <person name="Brown T."/>
            <person name="Cohen L."/>
        </authorList>
    </citation>
    <scope>NUCLEOTIDE SEQUENCE</scope>
    <source>
        <strain evidence="4">10249 10 AB</strain>
    </source>
</reference>
<comment type="catalytic activity">
    <reaction evidence="1">
        <text>ATP + H2O = ADP + phosphate + H(+)</text>
        <dbReference type="Rhea" id="RHEA:13065"/>
        <dbReference type="ChEBI" id="CHEBI:15377"/>
        <dbReference type="ChEBI" id="CHEBI:15378"/>
        <dbReference type="ChEBI" id="CHEBI:30616"/>
        <dbReference type="ChEBI" id="CHEBI:43474"/>
        <dbReference type="ChEBI" id="CHEBI:456216"/>
    </reaction>
</comment>
<feature type="region of interest" description="Disordered" evidence="3">
    <location>
        <begin position="1"/>
        <end position="78"/>
    </location>
</feature>
<proteinExistence type="inferred from homology"/>
<dbReference type="SMART" id="SM00268">
    <property type="entry name" value="ACTIN"/>
    <property type="match status" value="1"/>
</dbReference>
<dbReference type="PANTHER" id="PTHR11937">
    <property type="entry name" value="ACTIN"/>
    <property type="match status" value="1"/>
</dbReference>
<feature type="compositionally biased region" description="Acidic residues" evidence="3">
    <location>
        <begin position="438"/>
        <end position="479"/>
    </location>
</feature>
<evidence type="ECO:0000313" key="4">
    <source>
        <dbReference type="EMBL" id="CAE0711925.1"/>
    </source>
</evidence>
<dbReference type="AlphaFoldDB" id="A0A7S4EGH8"/>
<feature type="compositionally biased region" description="Low complexity" evidence="3">
    <location>
        <begin position="1"/>
        <end position="22"/>
    </location>
</feature>
<dbReference type="Pfam" id="PF00022">
    <property type="entry name" value="Actin"/>
    <property type="match status" value="1"/>
</dbReference>
<feature type="compositionally biased region" description="Basic and acidic residues" evidence="3">
    <location>
        <begin position="493"/>
        <end position="504"/>
    </location>
</feature>
<feature type="region of interest" description="Disordered" evidence="3">
    <location>
        <begin position="427"/>
        <end position="523"/>
    </location>
</feature>
<evidence type="ECO:0000256" key="2">
    <source>
        <dbReference type="RuleBase" id="RU000487"/>
    </source>
</evidence>
<organism evidence="4">
    <name type="scientific">Pseudo-nitzschia australis</name>
    <dbReference type="NCBI Taxonomy" id="44445"/>
    <lineage>
        <taxon>Eukaryota</taxon>
        <taxon>Sar</taxon>
        <taxon>Stramenopiles</taxon>
        <taxon>Ochrophyta</taxon>
        <taxon>Bacillariophyta</taxon>
        <taxon>Bacillariophyceae</taxon>
        <taxon>Bacillariophycidae</taxon>
        <taxon>Bacillariales</taxon>
        <taxon>Bacillariaceae</taxon>
        <taxon>Pseudo-nitzschia</taxon>
    </lineage>
</organism>
<feature type="compositionally biased region" description="Low complexity" evidence="3">
    <location>
        <begin position="316"/>
        <end position="333"/>
    </location>
</feature>
<evidence type="ECO:0008006" key="5">
    <source>
        <dbReference type="Google" id="ProtNLM"/>
    </source>
</evidence>
<accession>A0A7S4EGH8</accession>
<feature type="compositionally biased region" description="Low complexity" evidence="3">
    <location>
        <begin position="31"/>
        <end position="43"/>
    </location>
</feature>
<dbReference type="Gene3D" id="3.30.420.40">
    <property type="match status" value="3"/>
</dbReference>